<dbReference type="CDD" id="cd18582">
    <property type="entry name" value="ABC_6TM_ATM1_ABCB7"/>
    <property type="match status" value="1"/>
</dbReference>
<dbReference type="GO" id="GO:0140359">
    <property type="term" value="F:ABC-type transporter activity"/>
    <property type="evidence" value="ECO:0007669"/>
    <property type="project" value="InterPro"/>
</dbReference>
<comment type="subcellular location">
    <subcellularLocation>
        <location evidence="1">Cell membrane</location>
        <topology evidence="1">Multi-pass membrane protein</topology>
    </subcellularLocation>
</comment>
<feature type="compositionally biased region" description="Polar residues" evidence="8">
    <location>
        <begin position="7"/>
        <end position="19"/>
    </location>
</feature>
<keyword evidence="12" id="KW-1185">Reference proteome</keyword>
<dbReference type="GO" id="GO:0006879">
    <property type="term" value="P:intracellular iron ion homeostasis"/>
    <property type="evidence" value="ECO:0007669"/>
    <property type="project" value="TreeGrafter"/>
</dbReference>
<dbReference type="FunFam" id="3.40.50.300:FF:000287">
    <property type="entry name" value="Multidrug ABC transporter ATP-binding protein"/>
    <property type="match status" value="1"/>
</dbReference>
<dbReference type="InterPro" id="IPR039421">
    <property type="entry name" value="Type_1_exporter"/>
</dbReference>
<dbReference type="InterPro" id="IPR011527">
    <property type="entry name" value="ABC1_TM_dom"/>
</dbReference>
<evidence type="ECO:0000313" key="11">
    <source>
        <dbReference type="EMBL" id="ABI65287.1"/>
    </source>
</evidence>
<proteinExistence type="predicted"/>
<dbReference type="Pfam" id="PF00664">
    <property type="entry name" value="ABC_membrane"/>
    <property type="match status" value="1"/>
</dbReference>
<dbReference type="AlphaFoldDB" id="Q0AR00"/>
<reference evidence="11 12" key="1">
    <citation type="submission" date="2006-08" db="EMBL/GenBank/DDBJ databases">
        <title>Complete sequence of Maricaulis maris MCS10.</title>
        <authorList>
            <consortium name="US DOE Joint Genome Institute"/>
            <person name="Copeland A."/>
            <person name="Lucas S."/>
            <person name="Lapidus A."/>
            <person name="Barry K."/>
            <person name="Detter J.C."/>
            <person name="Glavina del Rio T."/>
            <person name="Hammon N."/>
            <person name="Israni S."/>
            <person name="Dalin E."/>
            <person name="Tice H."/>
            <person name="Pitluck S."/>
            <person name="Saunders E."/>
            <person name="Brettin T."/>
            <person name="Bruce D."/>
            <person name="Han C."/>
            <person name="Tapia R."/>
            <person name="Gilna P."/>
            <person name="Schmutz J."/>
            <person name="Larimer F."/>
            <person name="Land M."/>
            <person name="Hauser L."/>
            <person name="Kyrpides N."/>
            <person name="Mikhailova N."/>
            <person name="Viollier P."/>
            <person name="Stephens C."/>
            <person name="Richardson P."/>
        </authorList>
    </citation>
    <scope>NUCLEOTIDE SEQUENCE [LARGE SCALE GENOMIC DNA]</scope>
    <source>
        <strain evidence="11 12">MCS10</strain>
    </source>
</reference>
<dbReference type="Proteomes" id="UP000001964">
    <property type="component" value="Chromosome"/>
</dbReference>
<dbReference type="PANTHER" id="PTHR24221">
    <property type="entry name" value="ATP-BINDING CASSETTE SUB-FAMILY B"/>
    <property type="match status" value="1"/>
</dbReference>
<dbReference type="InterPro" id="IPR036640">
    <property type="entry name" value="ABC1_TM_sf"/>
</dbReference>
<feature type="region of interest" description="Disordered" evidence="8">
    <location>
        <begin position="1"/>
        <end position="40"/>
    </location>
</feature>
<evidence type="ECO:0000313" key="12">
    <source>
        <dbReference type="Proteomes" id="UP000001964"/>
    </source>
</evidence>
<organism evidence="11 12">
    <name type="scientific">Maricaulis maris (strain MCS10)</name>
    <name type="common">Caulobacter maris</name>
    <dbReference type="NCBI Taxonomy" id="394221"/>
    <lineage>
        <taxon>Bacteria</taxon>
        <taxon>Pseudomonadati</taxon>
        <taxon>Pseudomonadota</taxon>
        <taxon>Alphaproteobacteria</taxon>
        <taxon>Maricaulales</taxon>
        <taxon>Maricaulaceae</taxon>
        <taxon>Maricaulis</taxon>
    </lineage>
</organism>
<dbReference type="eggNOG" id="COG5265">
    <property type="taxonomic scope" value="Bacteria"/>
</dbReference>
<keyword evidence="2" id="KW-0813">Transport</keyword>
<evidence type="ECO:0000256" key="7">
    <source>
        <dbReference type="ARBA" id="ARBA00023136"/>
    </source>
</evidence>
<gene>
    <name evidence="11" type="ordered locus">Mmar10_0994</name>
</gene>
<sequence>MAPARSHSLSSGACPSNALSLPAMRPTKPDSEEDAKQAPQGSLGKTMWRLFALLASPEMAKWRFRMGLALVLTIIAKLFSVAAPILFGDGINLIVDATGNAPASQAGQTSTLWPGLLTTFTLAFIAYAVARFLSVGAPQLRDAMFAPVSQDAQRLTAVRAFAHVQGLSIGYHQTKRTGALQRIIERGARAVDFLMRFLIFNIAPTLFELTLAAIVLSANYGWEFAVIAVVTIIVYMALTWSMTEWRVGIRRQMNDADNEASARAVDGLINFETVKAFAAEERESDAYNGAMKRYAGAAAKSQSSLALLNGLQALIMNAGLLAMALTAGWKAFNGVLGAGDVAAVTLVLMNIYQPLNILGWAYREIKQGAVDMERVYETLALKPDVADAPDARPLLLQGGAVRFENVGFTHDGRSRSLGGVSMEIPAGSFVGICGPSGAGKSTVLRLLFRFYDPEQGSVSIDGQDLRSIAQTSLRDALGLVPQDVVLFNDTLRANVIYGKPEASEAEIADVLKRAHLSDFVAGLPEGLETRVGERGLKLSGGEKQRVGLARAILKDPAVLILDEATSALDSQTESEVQAALSEAAEGRTTIAVAHRLSTIAGADRIFVLDAGRVAETGSHDELLARGGLYADMWRRQSEAVSAATTLVAEIAE</sequence>
<dbReference type="Gene3D" id="3.40.50.300">
    <property type="entry name" value="P-loop containing nucleotide triphosphate hydrolases"/>
    <property type="match status" value="1"/>
</dbReference>
<evidence type="ECO:0000256" key="4">
    <source>
        <dbReference type="ARBA" id="ARBA00022741"/>
    </source>
</evidence>
<evidence type="ECO:0000256" key="3">
    <source>
        <dbReference type="ARBA" id="ARBA00022692"/>
    </source>
</evidence>
<evidence type="ECO:0000256" key="8">
    <source>
        <dbReference type="SAM" id="MobiDB-lite"/>
    </source>
</evidence>
<dbReference type="PROSITE" id="PS50893">
    <property type="entry name" value="ABC_TRANSPORTER_2"/>
    <property type="match status" value="1"/>
</dbReference>
<dbReference type="PROSITE" id="PS50929">
    <property type="entry name" value="ABC_TM1F"/>
    <property type="match status" value="1"/>
</dbReference>
<dbReference type="InterPro" id="IPR003593">
    <property type="entry name" value="AAA+_ATPase"/>
</dbReference>
<dbReference type="SMART" id="SM00382">
    <property type="entry name" value="AAA"/>
    <property type="match status" value="1"/>
</dbReference>
<feature type="domain" description="ABC transmembrane type-1" evidence="10">
    <location>
        <begin position="68"/>
        <end position="367"/>
    </location>
</feature>
<dbReference type="PANTHER" id="PTHR24221:SF402">
    <property type="entry name" value="IRON-SULFUR CLUSTERS TRANSPORTER ABCB7, MITOCHONDRIAL"/>
    <property type="match status" value="1"/>
</dbReference>
<dbReference type="InterPro" id="IPR027417">
    <property type="entry name" value="P-loop_NTPase"/>
</dbReference>
<feature type="domain" description="ABC transporter" evidence="9">
    <location>
        <begin position="401"/>
        <end position="635"/>
    </location>
</feature>
<keyword evidence="4" id="KW-0547">Nucleotide-binding</keyword>
<dbReference type="InterPro" id="IPR003439">
    <property type="entry name" value="ABC_transporter-like_ATP-bd"/>
</dbReference>
<dbReference type="SUPFAM" id="SSF52540">
    <property type="entry name" value="P-loop containing nucleoside triphosphate hydrolases"/>
    <property type="match status" value="1"/>
</dbReference>
<dbReference type="SUPFAM" id="SSF90123">
    <property type="entry name" value="ABC transporter transmembrane region"/>
    <property type="match status" value="1"/>
</dbReference>
<evidence type="ECO:0000256" key="6">
    <source>
        <dbReference type="ARBA" id="ARBA00022989"/>
    </source>
</evidence>
<name>Q0AR00_MARMM</name>
<keyword evidence="3" id="KW-0812">Transmembrane</keyword>
<dbReference type="EMBL" id="CP000449">
    <property type="protein sequence ID" value="ABI65287.1"/>
    <property type="molecule type" value="Genomic_DNA"/>
</dbReference>
<dbReference type="HOGENOM" id="CLU_000604_84_1_5"/>
<keyword evidence="7" id="KW-0472">Membrane</keyword>
<dbReference type="PROSITE" id="PS00211">
    <property type="entry name" value="ABC_TRANSPORTER_1"/>
    <property type="match status" value="1"/>
</dbReference>
<evidence type="ECO:0000259" key="9">
    <source>
        <dbReference type="PROSITE" id="PS50893"/>
    </source>
</evidence>
<dbReference type="KEGG" id="mmr:Mmar10_0994"/>
<evidence type="ECO:0000259" key="10">
    <source>
        <dbReference type="PROSITE" id="PS50929"/>
    </source>
</evidence>
<dbReference type="InterPro" id="IPR017871">
    <property type="entry name" value="ABC_transporter-like_CS"/>
</dbReference>
<dbReference type="Pfam" id="PF00005">
    <property type="entry name" value="ABC_tran"/>
    <property type="match status" value="1"/>
</dbReference>
<dbReference type="GO" id="GO:0005524">
    <property type="term" value="F:ATP binding"/>
    <property type="evidence" value="ECO:0007669"/>
    <property type="project" value="UniProtKB-KW"/>
</dbReference>
<dbReference type="STRING" id="394221.Mmar10_0994"/>
<evidence type="ECO:0000256" key="1">
    <source>
        <dbReference type="ARBA" id="ARBA00004651"/>
    </source>
</evidence>
<evidence type="ECO:0000256" key="5">
    <source>
        <dbReference type="ARBA" id="ARBA00022840"/>
    </source>
</evidence>
<protein>
    <submittedName>
        <fullName evidence="11">ABC transporter related protein</fullName>
    </submittedName>
</protein>
<keyword evidence="5" id="KW-0067">ATP-binding</keyword>
<evidence type="ECO:0000256" key="2">
    <source>
        <dbReference type="ARBA" id="ARBA00022448"/>
    </source>
</evidence>
<dbReference type="GO" id="GO:0016887">
    <property type="term" value="F:ATP hydrolysis activity"/>
    <property type="evidence" value="ECO:0007669"/>
    <property type="project" value="InterPro"/>
</dbReference>
<accession>Q0AR00</accession>
<feature type="compositionally biased region" description="Basic and acidic residues" evidence="8">
    <location>
        <begin position="27"/>
        <end position="36"/>
    </location>
</feature>
<dbReference type="Gene3D" id="1.20.1560.10">
    <property type="entry name" value="ABC transporter type 1, transmembrane domain"/>
    <property type="match status" value="1"/>
</dbReference>
<keyword evidence="6" id="KW-1133">Transmembrane helix</keyword>
<dbReference type="GO" id="GO:0005886">
    <property type="term" value="C:plasma membrane"/>
    <property type="evidence" value="ECO:0007669"/>
    <property type="project" value="UniProtKB-SubCell"/>
</dbReference>